<evidence type="ECO:0000313" key="2">
    <source>
        <dbReference type="Proteomes" id="UP000790709"/>
    </source>
</evidence>
<keyword evidence="2" id="KW-1185">Reference proteome</keyword>
<protein>
    <submittedName>
        <fullName evidence="1">Uncharacterized protein</fullName>
    </submittedName>
</protein>
<reference evidence="1" key="1">
    <citation type="journal article" date="2021" name="New Phytol.">
        <title>Evolutionary innovations through gain and loss of genes in the ectomycorrhizal Boletales.</title>
        <authorList>
            <person name="Wu G."/>
            <person name="Miyauchi S."/>
            <person name="Morin E."/>
            <person name="Kuo A."/>
            <person name="Drula E."/>
            <person name="Varga T."/>
            <person name="Kohler A."/>
            <person name="Feng B."/>
            <person name="Cao Y."/>
            <person name="Lipzen A."/>
            <person name="Daum C."/>
            <person name="Hundley H."/>
            <person name="Pangilinan J."/>
            <person name="Johnson J."/>
            <person name="Barry K."/>
            <person name="LaButti K."/>
            <person name="Ng V."/>
            <person name="Ahrendt S."/>
            <person name="Min B."/>
            <person name="Choi I.G."/>
            <person name="Park H."/>
            <person name="Plett J.M."/>
            <person name="Magnuson J."/>
            <person name="Spatafora J.W."/>
            <person name="Nagy L.G."/>
            <person name="Henrissat B."/>
            <person name="Grigoriev I.V."/>
            <person name="Yang Z.L."/>
            <person name="Xu J."/>
            <person name="Martin F.M."/>
        </authorList>
    </citation>
    <scope>NUCLEOTIDE SEQUENCE</scope>
    <source>
        <strain evidence="1">KUC20120723A-06</strain>
    </source>
</reference>
<dbReference type="Proteomes" id="UP000790709">
    <property type="component" value="Unassembled WGS sequence"/>
</dbReference>
<dbReference type="EMBL" id="MU266398">
    <property type="protein sequence ID" value="KAH7925617.1"/>
    <property type="molecule type" value="Genomic_DNA"/>
</dbReference>
<gene>
    <name evidence="1" type="ORF">BV22DRAFT_1033772</name>
</gene>
<sequence length="235" mass="25418">MSLVKLPIILASCIAVHVSTTAPHDAARQEIIAQSFREKVLLHGLAAITNSIKGGIWAVGLAQTATVIAPHIPFERLPAALSVVKALGGPDNSSITPAFLFGSALIISGGILRWSCYRTMGRLFTFEMSLRPGHRLVQSGPYSVVRHPSYLGSVMYMVGVFIVHGARGSWLRQSGVLQSTAVKGLIGAWVLNVLNLGVSLVKRAPVEDALMKKEFGGEWNEYASRVRYRLIPGIY</sequence>
<proteinExistence type="predicted"/>
<name>A0ACB8BJA6_9AGAM</name>
<comment type="caution">
    <text evidence="1">The sequence shown here is derived from an EMBL/GenBank/DDBJ whole genome shotgun (WGS) entry which is preliminary data.</text>
</comment>
<accession>A0ACB8BJA6</accession>
<organism evidence="1 2">
    <name type="scientific">Leucogyrophana mollusca</name>
    <dbReference type="NCBI Taxonomy" id="85980"/>
    <lineage>
        <taxon>Eukaryota</taxon>
        <taxon>Fungi</taxon>
        <taxon>Dikarya</taxon>
        <taxon>Basidiomycota</taxon>
        <taxon>Agaricomycotina</taxon>
        <taxon>Agaricomycetes</taxon>
        <taxon>Agaricomycetidae</taxon>
        <taxon>Boletales</taxon>
        <taxon>Boletales incertae sedis</taxon>
        <taxon>Leucogyrophana</taxon>
    </lineage>
</organism>
<evidence type="ECO:0000313" key="1">
    <source>
        <dbReference type="EMBL" id="KAH7925617.1"/>
    </source>
</evidence>